<evidence type="ECO:0000256" key="3">
    <source>
        <dbReference type="PIRSR" id="PIRSR000097-3"/>
    </source>
</evidence>
<gene>
    <name evidence="5" type="ORF">IWA51_05970</name>
</gene>
<dbReference type="RefSeq" id="WP_198443583.1">
    <property type="nucleotide sequence ID" value="NZ_CBCSHE010000006.1"/>
</dbReference>
<feature type="site" description="Lowers pKa of active site Tyr" evidence="3">
    <location>
        <position position="93"/>
    </location>
</feature>
<dbReference type="Gene3D" id="3.20.20.100">
    <property type="entry name" value="NADP-dependent oxidoreductase domain"/>
    <property type="match status" value="1"/>
</dbReference>
<dbReference type="InterPro" id="IPR020471">
    <property type="entry name" value="AKR"/>
</dbReference>
<evidence type="ECO:0000256" key="1">
    <source>
        <dbReference type="PIRSR" id="PIRSR000097-1"/>
    </source>
</evidence>
<dbReference type="Pfam" id="PF00248">
    <property type="entry name" value="Aldo_ket_red"/>
    <property type="match status" value="2"/>
</dbReference>
<dbReference type="PANTHER" id="PTHR11732">
    <property type="entry name" value="ALDO/KETO REDUCTASE"/>
    <property type="match status" value="1"/>
</dbReference>
<evidence type="ECO:0000313" key="6">
    <source>
        <dbReference type="Proteomes" id="UP000595224"/>
    </source>
</evidence>
<evidence type="ECO:0000256" key="2">
    <source>
        <dbReference type="PIRSR" id="PIRSR000097-2"/>
    </source>
</evidence>
<organism evidence="5 6">
    <name type="scientific">Treponema peruense</name>
    <dbReference type="NCBI Taxonomy" id="2787628"/>
    <lineage>
        <taxon>Bacteria</taxon>
        <taxon>Pseudomonadati</taxon>
        <taxon>Spirochaetota</taxon>
        <taxon>Spirochaetia</taxon>
        <taxon>Spirochaetales</taxon>
        <taxon>Treponemataceae</taxon>
        <taxon>Treponema</taxon>
    </lineage>
</organism>
<feature type="binding site" evidence="2">
    <location>
        <position position="126"/>
    </location>
    <ligand>
        <name>substrate</name>
    </ligand>
</feature>
<evidence type="ECO:0000313" key="5">
    <source>
        <dbReference type="EMBL" id="QQA02121.1"/>
    </source>
</evidence>
<dbReference type="PRINTS" id="PR00069">
    <property type="entry name" value="ALDKETRDTASE"/>
</dbReference>
<reference evidence="5 6" key="1">
    <citation type="submission" date="2020-11" db="EMBL/GenBank/DDBJ databases">
        <title>Treponema Peruensis nv. sp., first commensal Treponema isolated from human feces.</title>
        <authorList>
            <person name="Belkhou C."/>
            <person name="Raes J."/>
        </authorList>
    </citation>
    <scope>NUCLEOTIDE SEQUENCE [LARGE SCALE GENOMIC DNA]</scope>
    <source>
        <strain evidence="5 6">RCC2812</strain>
    </source>
</reference>
<dbReference type="Proteomes" id="UP000595224">
    <property type="component" value="Chromosome"/>
</dbReference>
<dbReference type="GO" id="GO:0016491">
    <property type="term" value="F:oxidoreductase activity"/>
    <property type="evidence" value="ECO:0007669"/>
    <property type="project" value="InterPro"/>
</dbReference>
<feature type="active site" description="Proton donor" evidence="1">
    <location>
        <position position="64"/>
    </location>
</feature>
<dbReference type="KEGG" id="tper:IWA51_05970"/>
<dbReference type="PIRSF" id="PIRSF000097">
    <property type="entry name" value="AKR"/>
    <property type="match status" value="1"/>
</dbReference>
<name>A0A7T3RFG5_9SPIR</name>
<dbReference type="CDD" id="cd19071">
    <property type="entry name" value="AKR_AKR1-5-like"/>
    <property type="match status" value="1"/>
</dbReference>
<dbReference type="SUPFAM" id="SSF51430">
    <property type="entry name" value="NAD(P)-linked oxidoreductase"/>
    <property type="match status" value="1"/>
</dbReference>
<accession>A0A7T3RFG5</accession>
<sequence>MQRRMLNNGVEIPSIILGTSICDRQCFSRFGNYVSDKVLFKQMSDGMIYAIKNGVTGIDTGRDYNNESLLGKIFNELFRNNIAKREELFITTKVGNGQQRLRDMEKEIDISLKAMNLDYVDLWMLHWPLPDFYIENWKQLCKIYKSGKVKSIGMANIRERHLLELEQAGVELMPQVVQVECHPFRTITGLREMCKTRNIQVEAYTANCAMLPFVRENLVLQQLAQKYGKSITQIIMRWHVQQGVVPIFSSNNPSHIKENVDVFDFSLSEEDMQLIFGLNIDYKYHPESVNCPGY</sequence>
<dbReference type="AlphaFoldDB" id="A0A7T3RFG5"/>
<protein>
    <submittedName>
        <fullName evidence="5">Aldo/keto reductase</fullName>
    </submittedName>
</protein>
<dbReference type="InterPro" id="IPR023210">
    <property type="entry name" value="NADP_OxRdtase_dom"/>
</dbReference>
<feature type="domain" description="NADP-dependent oxidoreductase" evidence="4">
    <location>
        <begin position="46"/>
        <end position="205"/>
    </location>
</feature>
<dbReference type="InterPro" id="IPR036812">
    <property type="entry name" value="NAD(P)_OxRdtase_dom_sf"/>
</dbReference>
<evidence type="ECO:0000259" key="4">
    <source>
        <dbReference type="Pfam" id="PF00248"/>
    </source>
</evidence>
<feature type="domain" description="NADP-dependent oxidoreductase" evidence="4">
    <location>
        <begin position="217"/>
        <end position="275"/>
    </location>
</feature>
<dbReference type="EMBL" id="CP064936">
    <property type="protein sequence ID" value="QQA02121.1"/>
    <property type="molecule type" value="Genomic_DNA"/>
</dbReference>
<keyword evidence="6" id="KW-1185">Reference proteome</keyword>
<proteinExistence type="predicted"/>